<dbReference type="InterPro" id="IPR042099">
    <property type="entry name" value="ANL_N_sf"/>
</dbReference>
<feature type="domain" description="AMP-binding enzyme C-terminal" evidence="2">
    <location>
        <begin position="421"/>
        <end position="489"/>
    </location>
</feature>
<dbReference type="Gene3D" id="3.30.300.30">
    <property type="match status" value="1"/>
</dbReference>
<dbReference type="GO" id="GO:0031177">
    <property type="term" value="F:phosphopantetheine binding"/>
    <property type="evidence" value="ECO:0007669"/>
    <property type="project" value="TreeGrafter"/>
</dbReference>
<reference evidence="3 4" key="1">
    <citation type="submission" date="2022-03" db="EMBL/GenBank/DDBJ databases">
        <title>Metagenome-assembled genomes from swine fecal metagenomes.</title>
        <authorList>
            <person name="Holman D.B."/>
            <person name="Kommadath A."/>
        </authorList>
    </citation>
    <scope>NUCLEOTIDE SEQUENCE [LARGE SCALE GENOMIC DNA]</scope>
    <source>
        <strain evidence="3">SUG147</strain>
    </source>
</reference>
<dbReference type="GO" id="GO:0044550">
    <property type="term" value="P:secondary metabolite biosynthetic process"/>
    <property type="evidence" value="ECO:0007669"/>
    <property type="project" value="TreeGrafter"/>
</dbReference>
<dbReference type="PROSITE" id="PS00455">
    <property type="entry name" value="AMP_BINDING"/>
    <property type="match status" value="1"/>
</dbReference>
<name>A0AAE3K0F8_9BACT</name>
<comment type="caution">
    <text evidence="3">The sequence shown here is derived from an EMBL/GenBank/DDBJ whole genome shotgun (WGS) entry which is preliminary data.</text>
</comment>
<dbReference type="EMBL" id="JALEMU010000103">
    <property type="protein sequence ID" value="MCI5755957.1"/>
    <property type="molecule type" value="Genomic_DNA"/>
</dbReference>
<dbReference type="Pfam" id="PF13193">
    <property type="entry name" value="AMP-binding_C"/>
    <property type="match status" value="1"/>
</dbReference>
<dbReference type="GO" id="GO:0005737">
    <property type="term" value="C:cytoplasm"/>
    <property type="evidence" value="ECO:0007669"/>
    <property type="project" value="TreeGrafter"/>
</dbReference>
<dbReference type="CDD" id="cd05930">
    <property type="entry name" value="A_NRPS"/>
    <property type="match status" value="1"/>
</dbReference>
<dbReference type="Pfam" id="PF00501">
    <property type="entry name" value="AMP-binding"/>
    <property type="match status" value="1"/>
</dbReference>
<proteinExistence type="predicted"/>
<sequence length="511" mass="56835">MTNILEYLEQTAERLPDKVCYTDGKTSMTFSEVHRAARGIGTCISRMGYYRKPVAVFMKKGPYEVTAFLGAAYAGCYYVPFDAEMPLFRIELIFRTLGDCAVICDGSALPLLEKVGREKDAVLCSEAAETVPDDALLSGIRARHIDTDPLYVLFTSGSTGVPKGVVACHRSVINYIDRLSDVLKVSEDTVFGNQTPLYTDACMKELFPTLKCGATAVFIPKMLFSFPVRLIGFLNENRINTICWVASALSIVSSVGTFDTIRPEFLRTVGISSEVFPVKQYHIWQKVLPDAKFINLYGPTECTGASCWYIVDREFRDDEVLPIGKPFQNTEAMLLSEDGKEVPQGEIGEICLRGTCVTFGYYSNPERTSAAFVQNPLNSVYPEIIYRTGDLGRLNERGELVFVSRKDFQIKHMGYRIELGEIEAAASTCDGVSLCCCLYDTQKKKIILFVTGTVDRNELLKYLKSRLPRYMIPGEIMLLAAMPLTLNGKLDRKLLLSVIEGKADIAGINGQ</sequence>
<protein>
    <submittedName>
        <fullName evidence="3">Amino acid adenylation domain-containing protein</fullName>
    </submittedName>
</protein>
<dbReference type="InterPro" id="IPR045851">
    <property type="entry name" value="AMP-bd_C_sf"/>
</dbReference>
<dbReference type="Proteomes" id="UP001139365">
    <property type="component" value="Unassembled WGS sequence"/>
</dbReference>
<evidence type="ECO:0000313" key="4">
    <source>
        <dbReference type="Proteomes" id="UP001139365"/>
    </source>
</evidence>
<dbReference type="GO" id="GO:0043041">
    <property type="term" value="P:amino acid activation for nonribosomal peptide biosynthetic process"/>
    <property type="evidence" value="ECO:0007669"/>
    <property type="project" value="TreeGrafter"/>
</dbReference>
<dbReference type="AlphaFoldDB" id="A0AAE3K0F8"/>
<dbReference type="Gene3D" id="3.40.50.12780">
    <property type="entry name" value="N-terminal domain of ligase-like"/>
    <property type="match status" value="1"/>
</dbReference>
<evidence type="ECO:0000259" key="1">
    <source>
        <dbReference type="Pfam" id="PF00501"/>
    </source>
</evidence>
<evidence type="ECO:0000259" key="2">
    <source>
        <dbReference type="Pfam" id="PF13193"/>
    </source>
</evidence>
<dbReference type="InterPro" id="IPR025110">
    <property type="entry name" value="AMP-bd_C"/>
</dbReference>
<dbReference type="PANTHER" id="PTHR45527">
    <property type="entry name" value="NONRIBOSOMAL PEPTIDE SYNTHETASE"/>
    <property type="match status" value="1"/>
</dbReference>
<evidence type="ECO:0000313" key="3">
    <source>
        <dbReference type="EMBL" id="MCI5755957.1"/>
    </source>
</evidence>
<organism evidence="3 4">
    <name type="scientific">Candidatus Colimorpha enterica</name>
    <dbReference type="NCBI Taxonomy" id="3083063"/>
    <lineage>
        <taxon>Bacteria</taxon>
        <taxon>Pseudomonadati</taxon>
        <taxon>Bacteroidota</taxon>
        <taxon>Bacteroidia</taxon>
        <taxon>Bacteroidales</taxon>
        <taxon>Candidatus Colimorpha</taxon>
    </lineage>
</organism>
<accession>A0AAE3K0F8</accession>
<feature type="domain" description="AMP-dependent synthetase/ligase" evidence="1">
    <location>
        <begin position="8"/>
        <end position="362"/>
    </location>
</feature>
<dbReference type="PANTHER" id="PTHR45527:SF1">
    <property type="entry name" value="FATTY ACID SYNTHASE"/>
    <property type="match status" value="1"/>
</dbReference>
<gene>
    <name evidence="3" type="ORF">MR241_06655</name>
</gene>
<dbReference type="InterPro" id="IPR020845">
    <property type="entry name" value="AMP-binding_CS"/>
</dbReference>
<dbReference type="SUPFAM" id="SSF56801">
    <property type="entry name" value="Acetyl-CoA synthetase-like"/>
    <property type="match status" value="1"/>
</dbReference>
<dbReference type="InterPro" id="IPR000873">
    <property type="entry name" value="AMP-dep_synth/lig_dom"/>
</dbReference>